<dbReference type="EMBL" id="JAPUUL010002047">
    <property type="protein sequence ID" value="KAJ8126055.1"/>
    <property type="molecule type" value="Genomic_DNA"/>
</dbReference>
<protein>
    <submittedName>
        <fullName evidence="1">Uncharacterized protein</fullName>
    </submittedName>
</protein>
<gene>
    <name evidence="1" type="ORF">O1611_g7582</name>
</gene>
<keyword evidence="2" id="KW-1185">Reference proteome</keyword>
<proteinExistence type="predicted"/>
<comment type="caution">
    <text evidence="1">The sequence shown here is derived from an EMBL/GenBank/DDBJ whole genome shotgun (WGS) entry which is preliminary data.</text>
</comment>
<name>A0ACC2JF41_9PEZI</name>
<sequence length="367" mass="40949">MQVGSFQRAFMLMATAARYAAAMRLNHERPDLDPVTQEVRRRIVWSLKTVERYFSVGLPEFEVFPIETIYLHFPCAEMEFDSDNAAGDGGAYSLFARLEPIRRDIMKLTRAVALCQQPFDPLTRLIADLKGDLDKIAPHLFSNTGRTPGIPNSIDGDGSDLSIRQVFARISFHQANCDIHRILLPGYPEAAPLIVLGAVDEAYTEVAQHECLEHASAIVDTLTSLNQNSKSALLLEFDTAICTYHAVRLILFIARSGRGADRPTPEFAASRADLCLVAMRRFFSHSVLVQPIIDDMERLRDGLVPQEAVVGGLTSPPEFQEGRRKMEQELSEAAKARQRLAIHSLLRRADFTDEGEGDLYSPPPPEE</sequence>
<organism evidence="1 2">
    <name type="scientific">Lasiodiplodia mahajangana</name>
    <dbReference type="NCBI Taxonomy" id="1108764"/>
    <lineage>
        <taxon>Eukaryota</taxon>
        <taxon>Fungi</taxon>
        <taxon>Dikarya</taxon>
        <taxon>Ascomycota</taxon>
        <taxon>Pezizomycotina</taxon>
        <taxon>Dothideomycetes</taxon>
        <taxon>Dothideomycetes incertae sedis</taxon>
        <taxon>Botryosphaeriales</taxon>
        <taxon>Botryosphaeriaceae</taxon>
        <taxon>Lasiodiplodia</taxon>
    </lineage>
</organism>
<dbReference type="Proteomes" id="UP001153332">
    <property type="component" value="Unassembled WGS sequence"/>
</dbReference>
<evidence type="ECO:0000313" key="2">
    <source>
        <dbReference type="Proteomes" id="UP001153332"/>
    </source>
</evidence>
<accession>A0ACC2JF41</accession>
<reference evidence="1" key="1">
    <citation type="submission" date="2022-12" db="EMBL/GenBank/DDBJ databases">
        <title>Genome Sequence of Lasiodiplodia mahajangana.</title>
        <authorList>
            <person name="Buettner E."/>
        </authorList>
    </citation>
    <scope>NUCLEOTIDE SEQUENCE</scope>
    <source>
        <strain evidence="1">VT137</strain>
    </source>
</reference>
<evidence type="ECO:0000313" key="1">
    <source>
        <dbReference type="EMBL" id="KAJ8126055.1"/>
    </source>
</evidence>